<dbReference type="Pfam" id="PF08044">
    <property type="entry name" value="DUF1707"/>
    <property type="match status" value="1"/>
</dbReference>
<evidence type="ECO:0000313" key="3">
    <source>
        <dbReference type="Proteomes" id="UP000694300"/>
    </source>
</evidence>
<keyword evidence="3" id="KW-1185">Reference proteome</keyword>
<sequence>MASTQPDDHLRASDQDRHRVAEQLHAAAAEGRISLDELGERLETLYAARTYGELVPLTRDLPLEVTGRRVAPAAVPEGVTGPSVSVAVLSGCHRSGEWVVPVRHQAVALMGGVELDLTHARFAGPDVTITAVAIMGGIEITVPEHLHVEVDGFGFMGGFDGRAAGARPDGPRVRITGLALMGGVEVKRAAPELDRTRKALRP</sequence>
<comment type="caution">
    <text evidence="2">The sequence shown here is derived from an EMBL/GenBank/DDBJ whole genome shotgun (WGS) entry which is preliminary data.</text>
</comment>
<gene>
    <name evidence="2" type="ORF">I4I82_03885</name>
</gene>
<dbReference type="PANTHER" id="PTHR40763:SF4">
    <property type="entry name" value="DUF1707 DOMAIN-CONTAINING PROTEIN"/>
    <property type="match status" value="1"/>
</dbReference>
<evidence type="ECO:0000259" key="1">
    <source>
        <dbReference type="Pfam" id="PF08044"/>
    </source>
</evidence>
<evidence type="ECO:0000313" key="2">
    <source>
        <dbReference type="EMBL" id="MBW0126820.1"/>
    </source>
</evidence>
<protein>
    <submittedName>
        <fullName evidence="2">DUF1707 and DUF2154 domain-containing protein</fullName>
    </submittedName>
</protein>
<dbReference type="Proteomes" id="UP000694300">
    <property type="component" value="Unassembled WGS sequence"/>
</dbReference>
<organism evidence="2 3">
    <name type="scientific">Pseudonocardia oceani</name>
    <dbReference type="NCBI Taxonomy" id="2792013"/>
    <lineage>
        <taxon>Bacteria</taxon>
        <taxon>Bacillati</taxon>
        <taxon>Actinomycetota</taxon>
        <taxon>Actinomycetes</taxon>
        <taxon>Pseudonocardiales</taxon>
        <taxon>Pseudonocardiaceae</taxon>
        <taxon>Pseudonocardia</taxon>
    </lineage>
</organism>
<dbReference type="RefSeq" id="WP_218595226.1">
    <property type="nucleotide sequence ID" value="NZ_JADQDF010000001.1"/>
</dbReference>
<dbReference type="EMBL" id="JADQDF010000001">
    <property type="protein sequence ID" value="MBW0126820.1"/>
    <property type="molecule type" value="Genomic_DNA"/>
</dbReference>
<reference evidence="2 3" key="1">
    <citation type="submission" date="2020-11" db="EMBL/GenBank/DDBJ databases">
        <title>Pseudonocardia abyssalis sp. nov. and Pseudonocardia oceani sp. nov., description and phylogenomic analysis of two novel actinomycetes isolated from the deep Southern Ocean.</title>
        <authorList>
            <person name="Parra J."/>
        </authorList>
    </citation>
    <scope>NUCLEOTIDE SEQUENCE [LARGE SCALE GENOMIC DNA]</scope>
    <source>
        <strain evidence="3">KRD185</strain>
    </source>
</reference>
<accession>A0ABS6U3M4</accession>
<name>A0ABS6U3M4_9PSEU</name>
<proteinExistence type="predicted"/>
<dbReference type="InterPro" id="IPR012551">
    <property type="entry name" value="DUF1707_SHOCT-like"/>
</dbReference>
<dbReference type="PANTHER" id="PTHR40763">
    <property type="entry name" value="MEMBRANE PROTEIN-RELATED"/>
    <property type="match status" value="1"/>
</dbReference>
<feature type="domain" description="DUF1707" evidence="1">
    <location>
        <begin position="10"/>
        <end position="62"/>
    </location>
</feature>